<evidence type="ECO:0000313" key="1">
    <source>
        <dbReference type="EMBL" id="PWN35716.1"/>
    </source>
</evidence>
<name>A0A316VDT7_9BASI</name>
<reference evidence="1 2" key="1">
    <citation type="journal article" date="2018" name="Mol. Biol. Evol.">
        <title>Broad Genomic Sampling Reveals a Smut Pathogenic Ancestry of the Fungal Clade Ustilaginomycotina.</title>
        <authorList>
            <person name="Kijpornyongpan T."/>
            <person name="Mondo S.J."/>
            <person name="Barry K."/>
            <person name="Sandor L."/>
            <person name="Lee J."/>
            <person name="Lipzen A."/>
            <person name="Pangilinan J."/>
            <person name="LaButti K."/>
            <person name="Hainaut M."/>
            <person name="Henrissat B."/>
            <person name="Grigoriev I.V."/>
            <person name="Spatafora J.W."/>
            <person name="Aime M.C."/>
        </authorList>
    </citation>
    <scope>NUCLEOTIDE SEQUENCE [LARGE SCALE GENOMIC DNA]</scope>
    <source>
        <strain evidence="1 2">MCA 3882</strain>
    </source>
</reference>
<dbReference type="AlphaFoldDB" id="A0A316VDT7"/>
<sequence length="209" mass="24664">MSDSKPDPSQNVKENKIQQLKHYSGHAEWEKSLLNHLRSLGPKHEGLLKGTFKEPKKPDPIEIPESFLDEFPPTDSKHRDEFNERYLGLAPTVEQFTEDWHGYLDAFNEKYWSFFATVHRYEKEWNRYLDERLDWEIINVEVSLIINSSLSLSYSAIFSDEQDAYRKFCRISEHSNEVMTQEYISEVKTYLEDEIFSKVLAKPFKGTST</sequence>
<proteinExistence type="predicted"/>
<dbReference type="EMBL" id="KZ819603">
    <property type="protein sequence ID" value="PWN35716.1"/>
    <property type="molecule type" value="Genomic_DNA"/>
</dbReference>
<keyword evidence="2" id="KW-1185">Reference proteome</keyword>
<organism evidence="1 2">
    <name type="scientific">Meira miltonrushii</name>
    <dbReference type="NCBI Taxonomy" id="1280837"/>
    <lineage>
        <taxon>Eukaryota</taxon>
        <taxon>Fungi</taxon>
        <taxon>Dikarya</taxon>
        <taxon>Basidiomycota</taxon>
        <taxon>Ustilaginomycotina</taxon>
        <taxon>Exobasidiomycetes</taxon>
        <taxon>Exobasidiales</taxon>
        <taxon>Brachybasidiaceae</taxon>
        <taxon>Meira</taxon>
    </lineage>
</organism>
<dbReference type="InParanoid" id="A0A316VDT7"/>
<dbReference type="Proteomes" id="UP000245771">
    <property type="component" value="Unassembled WGS sequence"/>
</dbReference>
<dbReference type="GeneID" id="37024161"/>
<gene>
    <name evidence="1" type="ORF">FA14DRAFT_46057</name>
</gene>
<dbReference type="RefSeq" id="XP_025356018.1">
    <property type="nucleotide sequence ID" value="XM_025502380.1"/>
</dbReference>
<accession>A0A316VDT7</accession>
<protein>
    <submittedName>
        <fullName evidence="1">Uncharacterized protein</fullName>
    </submittedName>
</protein>
<evidence type="ECO:0000313" key="2">
    <source>
        <dbReference type="Proteomes" id="UP000245771"/>
    </source>
</evidence>